<dbReference type="RefSeq" id="WP_184194139.1">
    <property type="nucleotide sequence ID" value="NZ_BMOX01000024.1"/>
</dbReference>
<dbReference type="InterPro" id="IPR006016">
    <property type="entry name" value="UspA"/>
</dbReference>
<dbReference type="InterPro" id="IPR004358">
    <property type="entry name" value="Sig_transdc_His_kin-like_C"/>
</dbReference>
<evidence type="ECO:0000256" key="8">
    <source>
        <dbReference type="ARBA" id="ARBA00022777"/>
    </source>
</evidence>
<comment type="caution">
    <text evidence="15">The sequence shown here is derived from an EMBL/GenBank/DDBJ whole genome shotgun (WGS) entry which is preliminary data.</text>
</comment>
<dbReference type="Pfam" id="PF02518">
    <property type="entry name" value="HATPase_c"/>
    <property type="match status" value="1"/>
</dbReference>
<dbReference type="SUPFAM" id="SSF47384">
    <property type="entry name" value="Homodimeric domain of signal transducing histidine kinase"/>
    <property type="match status" value="1"/>
</dbReference>
<feature type="transmembrane region" description="Helical" evidence="13">
    <location>
        <begin position="471"/>
        <end position="491"/>
    </location>
</feature>
<dbReference type="CDD" id="cd00082">
    <property type="entry name" value="HisKA"/>
    <property type="match status" value="1"/>
</dbReference>
<evidence type="ECO:0000256" key="5">
    <source>
        <dbReference type="ARBA" id="ARBA00022679"/>
    </source>
</evidence>
<dbReference type="InterPro" id="IPR052023">
    <property type="entry name" value="Histidine_kinase_KdpD"/>
</dbReference>
<reference evidence="15 16" key="1">
    <citation type="submission" date="2020-08" db="EMBL/GenBank/DDBJ databases">
        <title>Genomic Encyclopedia of Type Strains, Phase IV (KMG-IV): sequencing the most valuable type-strain genomes for metagenomic binning, comparative biology and taxonomic classification.</title>
        <authorList>
            <person name="Goeker M."/>
        </authorList>
    </citation>
    <scope>NUCLEOTIDE SEQUENCE [LARGE SCALE GENOMIC DNA]</scope>
    <source>
        <strain evidence="15 16">DSM 102189</strain>
    </source>
</reference>
<evidence type="ECO:0000256" key="9">
    <source>
        <dbReference type="ARBA" id="ARBA00022840"/>
    </source>
</evidence>
<dbReference type="SUPFAM" id="SSF52402">
    <property type="entry name" value="Adenine nucleotide alpha hydrolases-like"/>
    <property type="match status" value="1"/>
</dbReference>
<dbReference type="InterPro" id="IPR025201">
    <property type="entry name" value="KdpD_TM"/>
</dbReference>
<dbReference type="Gene3D" id="3.40.50.620">
    <property type="entry name" value="HUPs"/>
    <property type="match status" value="1"/>
</dbReference>
<dbReference type="Pfam" id="PF02702">
    <property type="entry name" value="KdpD"/>
    <property type="match status" value="1"/>
</dbReference>
<evidence type="ECO:0000313" key="15">
    <source>
        <dbReference type="EMBL" id="MBB6226087.1"/>
    </source>
</evidence>
<dbReference type="Pfam" id="PF00512">
    <property type="entry name" value="HisKA"/>
    <property type="match status" value="1"/>
</dbReference>
<evidence type="ECO:0000256" key="11">
    <source>
        <dbReference type="ARBA" id="ARBA00023012"/>
    </source>
</evidence>
<evidence type="ECO:0000256" key="1">
    <source>
        <dbReference type="ARBA" id="ARBA00000085"/>
    </source>
</evidence>
<keyword evidence="5 15" id="KW-0808">Transferase</keyword>
<dbReference type="Gene3D" id="1.20.120.620">
    <property type="entry name" value="Backbone structure of the membrane domain of e. Coli histidine kinase receptor kdpd"/>
    <property type="match status" value="1"/>
</dbReference>
<proteinExistence type="predicted"/>
<keyword evidence="10 13" id="KW-1133">Transmembrane helix</keyword>
<evidence type="ECO:0000256" key="2">
    <source>
        <dbReference type="ARBA" id="ARBA00004141"/>
    </source>
</evidence>
<dbReference type="GO" id="GO:0005737">
    <property type="term" value="C:cytoplasm"/>
    <property type="evidence" value="ECO:0007669"/>
    <property type="project" value="UniProtKB-ARBA"/>
</dbReference>
<dbReference type="Proteomes" id="UP000538147">
    <property type="component" value="Unassembled WGS sequence"/>
</dbReference>
<keyword evidence="7" id="KW-0547">Nucleotide-binding</keyword>
<name>A0A841L087_9SPHN</name>
<keyword evidence="9" id="KW-0067">ATP-binding</keyword>
<dbReference type="InterPro" id="IPR036890">
    <property type="entry name" value="HATPase_C_sf"/>
</dbReference>
<dbReference type="InterPro" id="IPR005467">
    <property type="entry name" value="His_kinase_dom"/>
</dbReference>
<dbReference type="AlphaFoldDB" id="A0A841L087"/>
<dbReference type="EMBL" id="JACIIV010000002">
    <property type="protein sequence ID" value="MBB6226087.1"/>
    <property type="molecule type" value="Genomic_DNA"/>
</dbReference>
<keyword evidence="4" id="KW-0597">Phosphoprotein</keyword>
<dbReference type="CDD" id="cd00075">
    <property type="entry name" value="HATPase"/>
    <property type="match status" value="1"/>
</dbReference>
<comment type="subcellular location">
    <subcellularLocation>
        <location evidence="2">Membrane</location>
        <topology evidence="2">Multi-pass membrane protein</topology>
    </subcellularLocation>
</comment>
<dbReference type="PANTHER" id="PTHR45569:SF1">
    <property type="entry name" value="SENSOR PROTEIN KDPD"/>
    <property type="match status" value="1"/>
</dbReference>
<dbReference type="GO" id="GO:0005524">
    <property type="term" value="F:ATP binding"/>
    <property type="evidence" value="ECO:0007669"/>
    <property type="project" value="UniProtKB-KW"/>
</dbReference>
<dbReference type="GO" id="GO:0005886">
    <property type="term" value="C:plasma membrane"/>
    <property type="evidence" value="ECO:0007669"/>
    <property type="project" value="TreeGrafter"/>
</dbReference>
<dbReference type="Gene3D" id="3.40.50.300">
    <property type="entry name" value="P-loop containing nucleotide triphosphate hydrolases"/>
    <property type="match status" value="1"/>
</dbReference>
<dbReference type="PANTHER" id="PTHR45569">
    <property type="entry name" value="SENSOR PROTEIN KDPD"/>
    <property type="match status" value="1"/>
</dbReference>
<keyword evidence="6 13" id="KW-0812">Transmembrane</keyword>
<keyword evidence="16" id="KW-1185">Reference proteome</keyword>
<evidence type="ECO:0000313" key="16">
    <source>
        <dbReference type="Proteomes" id="UP000538147"/>
    </source>
</evidence>
<dbReference type="InterPro" id="IPR036097">
    <property type="entry name" value="HisK_dim/P_sf"/>
</dbReference>
<dbReference type="InterPro" id="IPR027417">
    <property type="entry name" value="P-loop_NTPase"/>
</dbReference>
<dbReference type="Pfam" id="PF13492">
    <property type="entry name" value="GAF_3"/>
    <property type="match status" value="1"/>
</dbReference>
<dbReference type="PROSITE" id="PS50109">
    <property type="entry name" value="HIS_KIN"/>
    <property type="match status" value="1"/>
</dbReference>
<dbReference type="Gene3D" id="3.30.450.40">
    <property type="match status" value="1"/>
</dbReference>
<evidence type="ECO:0000256" key="13">
    <source>
        <dbReference type="SAM" id="Phobius"/>
    </source>
</evidence>
<dbReference type="InterPro" id="IPR038318">
    <property type="entry name" value="KdpD_sf"/>
</dbReference>
<dbReference type="Pfam" id="PF13493">
    <property type="entry name" value="DUF4118"/>
    <property type="match status" value="1"/>
</dbReference>
<dbReference type="InterPro" id="IPR003594">
    <property type="entry name" value="HATPase_dom"/>
</dbReference>
<dbReference type="SUPFAM" id="SSF55874">
    <property type="entry name" value="ATPase domain of HSP90 chaperone/DNA topoisomerase II/histidine kinase"/>
    <property type="match status" value="1"/>
</dbReference>
<dbReference type="FunFam" id="3.40.50.300:FF:000483">
    <property type="entry name" value="Sensor histidine kinase KdpD"/>
    <property type="match status" value="1"/>
</dbReference>
<keyword evidence="11" id="KW-0902">Two-component regulatory system</keyword>
<dbReference type="Gene3D" id="1.10.287.130">
    <property type="match status" value="1"/>
</dbReference>
<evidence type="ECO:0000256" key="7">
    <source>
        <dbReference type="ARBA" id="ARBA00022741"/>
    </source>
</evidence>
<protein>
    <recommendedName>
        <fullName evidence="3">histidine kinase</fullName>
        <ecNumber evidence="3">2.7.13.3</ecNumber>
    </recommendedName>
</protein>
<accession>A0A841L087</accession>
<evidence type="ECO:0000256" key="12">
    <source>
        <dbReference type="ARBA" id="ARBA00023136"/>
    </source>
</evidence>
<evidence type="ECO:0000256" key="4">
    <source>
        <dbReference type="ARBA" id="ARBA00022553"/>
    </source>
</evidence>
<evidence type="ECO:0000256" key="6">
    <source>
        <dbReference type="ARBA" id="ARBA00022692"/>
    </source>
</evidence>
<dbReference type="PRINTS" id="PR00344">
    <property type="entry name" value="BCTRLSENSOR"/>
</dbReference>
<sequence>MNDAARPSPEALLKAARREARGRLKIFLGAAPGVGKTFEMLREGAELLRSGLDVVAGVVETHGRAETESLVAPFEVLPRSSIEHGAHTLAEFDIDAMLVRKPRVALIDEYAHTNAPGSRHPKRWQDIEELRDAGIDVLTTLNIQHVESLNDVVAGFTRVRVRETVPDAVLDDADIEVVDLPPDELIERLKAGKVYVPHEATRALGHFFSKSNLSALRELALRRAAQTVDRHLLDHVESIGERGTWAAGERVVVAIGDQPGGEALIRAAKRLADALHATWTAVSVETPRNATLSADARERMADALKLATGLGATIVTVPARSVFDGLCAHILETRATAVVIGKSRRSWWFELRHGSVVDRLVRGLDGVAVHVVPVAEAASSKAELPTVRAPATRGMLIGLGLVTLTTIAAIGVQPLLGLNSIDLLYLLPVITTATLFGLRPSLVASVAAALAYNFFFLPPLYTFTIADPQNVVTLLVLVIVAIVASQLAGRLQREATIGARTATENAALAAFGQRLAAVSDEAGTATAVCEEVAHLLDVSTVLFARDGNRLVVIGASPENPSLGAIDMAAGEWAFDRGEVTGRDSGTLTASDWQFHPLETALGVLGVLGLAPNGRGDPVPADKRVLFTTLMGQAALAHERLTLEANAREVSALKQRDDLRVTLLSSIGHDLKTPLTAVVAAADELAAQHGASTITATLKGEARRLRRVFDDLVEMTRIEAGALVVRREATDLTDAVAAAAQDLRAELASHRMVLEVPPTLPLVDADPRMLHHVLINLLGNAAKFAAPGTAIRVNARRTPDGLAMAVIDEGPGLPQGRETTLFDRFTRVDGDDMSGGTGLGLAIVKGFCNAMNLGVSARNRDEGGAVFEIIWPESSIRHSLPEQTQL</sequence>
<keyword evidence="8 15" id="KW-0418">Kinase</keyword>
<organism evidence="15 16">
    <name type="scientific">Polymorphobacter multimanifer</name>
    <dbReference type="NCBI Taxonomy" id="1070431"/>
    <lineage>
        <taxon>Bacteria</taxon>
        <taxon>Pseudomonadati</taxon>
        <taxon>Pseudomonadota</taxon>
        <taxon>Alphaproteobacteria</taxon>
        <taxon>Sphingomonadales</taxon>
        <taxon>Sphingosinicellaceae</taxon>
        <taxon>Polymorphobacter</taxon>
    </lineage>
</organism>
<comment type="catalytic activity">
    <reaction evidence="1">
        <text>ATP + protein L-histidine = ADP + protein N-phospho-L-histidine.</text>
        <dbReference type="EC" id="2.7.13.3"/>
    </reaction>
</comment>
<evidence type="ECO:0000256" key="3">
    <source>
        <dbReference type="ARBA" id="ARBA00012438"/>
    </source>
</evidence>
<dbReference type="GO" id="GO:0000155">
    <property type="term" value="F:phosphorelay sensor kinase activity"/>
    <property type="evidence" value="ECO:0007669"/>
    <property type="project" value="InterPro"/>
</dbReference>
<dbReference type="CDD" id="cd01987">
    <property type="entry name" value="USP_KdpD-like"/>
    <property type="match status" value="1"/>
</dbReference>
<feature type="transmembrane region" description="Helical" evidence="13">
    <location>
        <begin position="395"/>
        <end position="416"/>
    </location>
</feature>
<evidence type="ECO:0000256" key="10">
    <source>
        <dbReference type="ARBA" id="ARBA00022989"/>
    </source>
</evidence>
<feature type="domain" description="Histidine kinase" evidence="14">
    <location>
        <begin position="665"/>
        <end position="874"/>
    </location>
</feature>
<gene>
    <name evidence="15" type="ORF">FHS79_000240</name>
</gene>
<dbReference type="Pfam" id="PF00582">
    <property type="entry name" value="Usp"/>
    <property type="match status" value="1"/>
</dbReference>
<keyword evidence="12 13" id="KW-0472">Membrane</keyword>
<dbReference type="SMART" id="SM00387">
    <property type="entry name" value="HATPase_c"/>
    <property type="match status" value="1"/>
</dbReference>
<dbReference type="EC" id="2.7.13.3" evidence="3"/>
<dbReference type="InterPro" id="IPR014729">
    <property type="entry name" value="Rossmann-like_a/b/a_fold"/>
</dbReference>
<dbReference type="InterPro" id="IPR003661">
    <property type="entry name" value="HisK_dim/P_dom"/>
</dbReference>
<dbReference type="Gene3D" id="3.30.565.10">
    <property type="entry name" value="Histidine kinase-like ATPase, C-terminal domain"/>
    <property type="match status" value="1"/>
</dbReference>
<dbReference type="InterPro" id="IPR029016">
    <property type="entry name" value="GAF-like_dom_sf"/>
</dbReference>
<dbReference type="InterPro" id="IPR003852">
    <property type="entry name" value="Sig_transdc_His_kinase_KdpD_N"/>
</dbReference>
<evidence type="ECO:0000259" key="14">
    <source>
        <dbReference type="PROSITE" id="PS50109"/>
    </source>
</evidence>
<dbReference type="SMART" id="SM00388">
    <property type="entry name" value="HisKA"/>
    <property type="match status" value="1"/>
</dbReference>
<dbReference type="InterPro" id="IPR003018">
    <property type="entry name" value="GAF"/>
</dbReference>